<evidence type="ECO:0000256" key="7">
    <source>
        <dbReference type="ARBA" id="ARBA00022741"/>
    </source>
</evidence>
<sequence length="642" mass="70082">MENLIAPEGQKRIVLVGNPNVGKSVYFHRLTGQYVDVSNFPGTTMEFYCGKLGSDFLVDTPGVYGLSGHSEEELLVRDAVLTSDMVINVVDAVHLERDLFLTCQLLDAGVPMVIALNMVDELEGRGMEVDTARMEQLLGVPVVATVAVTGQGFNRLSEKLAAARPGQADILVGQLLAGYPGIPRREAVFILEGDSEVSSHRGLEPGQDRDKIYQARQHRAGEISSAVLKEKRMDASIASTIGHWLINPLTGIPALIITLWAIYELVGVFFAQTVVGVTEIIIMKGHYEPLVRSLLNHVLDLDSPLGVILSGQFGLLTMAITYLFGLLLPLVGGFFLVLSILEDSGYLPRIATLMDRIMSYIGLNGQAVIPLVLGFGCVTMAAITTRMLASDRERRIAIFLLALSIPCSAQLAFVAAILGSLGPGYMFLYGFFILSVMAGVGTLMDRLLPGYTQPLWLDLPTMRLPRLNNILKKTWIRTFGFLKEAFPIFLGGALLLSLLKVTGLMEAIERMMQPLTTGWLYLPGETAGAFIMGFIRRDFGTAGIMAIPMEPLQKFIALVTLTLFVPCIATTLVIFKERGWREGIAIWLTVLTLAFTMGGLLAHVIYYAQGVNPAMTLPLTALFVSMLLMLAVIAARWRRGIG</sequence>
<evidence type="ECO:0000256" key="9">
    <source>
        <dbReference type="ARBA" id="ARBA00023004"/>
    </source>
</evidence>
<dbReference type="PROSITE" id="PS51711">
    <property type="entry name" value="G_FEOB"/>
    <property type="match status" value="1"/>
</dbReference>
<evidence type="ECO:0000256" key="3">
    <source>
        <dbReference type="ARBA" id="ARBA00022448"/>
    </source>
</evidence>
<keyword evidence="7 14" id="KW-0547">Nucleotide-binding</keyword>
<dbReference type="InterPro" id="IPR027417">
    <property type="entry name" value="P-loop_NTPase"/>
</dbReference>
<organism evidence="18 19">
    <name type="scientific">Desulfotruncus arcticus DSM 17038</name>
    <dbReference type="NCBI Taxonomy" id="1121424"/>
    <lineage>
        <taxon>Bacteria</taxon>
        <taxon>Bacillati</taxon>
        <taxon>Bacillota</taxon>
        <taxon>Clostridia</taxon>
        <taxon>Eubacteriales</taxon>
        <taxon>Desulfallaceae</taxon>
        <taxon>Desulfotruncus</taxon>
    </lineage>
</organism>
<evidence type="ECO:0000256" key="1">
    <source>
        <dbReference type="ARBA" id="ARBA00003926"/>
    </source>
</evidence>
<dbReference type="InterPro" id="IPR011640">
    <property type="entry name" value="Fe2_transport_prot_B_C"/>
</dbReference>
<dbReference type="GO" id="GO:0005525">
    <property type="term" value="F:GTP binding"/>
    <property type="evidence" value="ECO:0007669"/>
    <property type="project" value="UniProtKB-KW"/>
</dbReference>
<dbReference type="EMBL" id="FOOX01000003">
    <property type="protein sequence ID" value="SFG27355.1"/>
    <property type="molecule type" value="Genomic_DNA"/>
</dbReference>
<comment type="function">
    <text evidence="1 16">Probable transporter of a GTP-driven Fe(2+) uptake system.</text>
</comment>
<feature type="transmembrane region" description="Helical" evidence="16">
    <location>
        <begin position="425"/>
        <end position="444"/>
    </location>
</feature>
<comment type="subcellular location">
    <subcellularLocation>
        <location evidence="2 16">Cell membrane</location>
        <topology evidence="2 16">Multi-pass membrane protein</topology>
    </subcellularLocation>
</comment>
<dbReference type="NCBIfam" id="TIGR00437">
    <property type="entry name" value="feoB"/>
    <property type="match status" value="1"/>
</dbReference>
<feature type="binding site" evidence="14">
    <location>
        <begin position="59"/>
        <end position="62"/>
    </location>
    <ligand>
        <name>GTP</name>
        <dbReference type="ChEBI" id="CHEBI:37565"/>
        <label>1</label>
    </ligand>
</feature>
<keyword evidence="15" id="KW-0460">Magnesium</keyword>
<evidence type="ECO:0000256" key="12">
    <source>
        <dbReference type="ARBA" id="ARBA00023136"/>
    </source>
</evidence>
<feature type="transmembrane region" description="Helical" evidence="16">
    <location>
        <begin position="319"/>
        <end position="341"/>
    </location>
</feature>
<feature type="domain" description="FeoB-type G" evidence="17">
    <location>
        <begin position="10"/>
        <end position="166"/>
    </location>
</feature>
<evidence type="ECO:0000256" key="16">
    <source>
        <dbReference type="RuleBase" id="RU362098"/>
    </source>
</evidence>
<gene>
    <name evidence="18" type="ORF">SAMN05660649_01225</name>
</gene>
<keyword evidence="19" id="KW-1185">Reference proteome</keyword>
<dbReference type="Pfam" id="PF07670">
    <property type="entry name" value="Gate"/>
    <property type="match status" value="2"/>
</dbReference>
<dbReference type="Pfam" id="PF02421">
    <property type="entry name" value="FeoB_N"/>
    <property type="match status" value="1"/>
</dbReference>
<dbReference type="RefSeq" id="WP_092469705.1">
    <property type="nucleotide sequence ID" value="NZ_FOOX01000003.1"/>
</dbReference>
<feature type="binding site" evidence="14">
    <location>
        <begin position="42"/>
        <end position="46"/>
    </location>
    <ligand>
        <name>GTP</name>
        <dbReference type="ChEBI" id="CHEBI:37565"/>
        <label>1</label>
    </ligand>
</feature>
<keyword evidence="8 16" id="KW-1133">Transmembrane helix</keyword>
<dbReference type="InterPro" id="IPR003373">
    <property type="entry name" value="Fe2_transport_prot-B"/>
</dbReference>
<feature type="transmembrane region" description="Helical" evidence="16">
    <location>
        <begin position="517"/>
        <end position="535"/>
    </location>
</feature>
<evidence type="ECO:0000256" key="15">
    <source>
        <dbReference type="PIRSR" id="PIRSR603373-2"/>
    </source>
</evidence>
<comment type="similarity">
    <text evidence="16">Belongs to the TRAFAC class TrmE-Era-EngA-EngB-Septin-like GTPase superfamily. FeoB GTPase (TC 9.A.8) family.</text>
</comment>
<feature type="transmembrane region" description="Helical" evidence="16">
    <location>
        <begin position="584"/>
        <end position="608"/>
    </location>
</feature>
<keyword evidence="3 16" id="KW-0813">Transport</keyword>
<keyword evidence="9 16" id="KW-0408">Iron</keyword>
<feature type="transmembrane region" description="Helical" evidence="16">
    <location>
        <begin position="614"/>
        <end position="635"/>
    </location>
</feature>
<dbReference type="Pfam" id="PF07664">
    <property type="entry name" value="FeoB_C"/>
    <property type="match status" value="1"/>
</dbReference>
<reference evidence="19" key="1">
    <citation type="submission" date="2016-10" db="EMBL/GenBank/DDBJ databases">
        <authorList>
            <person name="Varghese N."/>
            <person name="Submissions S."/>
        </authorList>
    </citation>
    <scope>NUCLEOTIDE SEQUENCE [LARGE SCALE GENOMIC DNA]</scope>
    <source>
        <strain evidence="19">DSM 17038</strain>
    </source>
</reference>
<evidence type="ECO:0000256" key="6">
    <source>
        <dbReference type="ARBA" id="ARBA00022692"/>
    </source>
</evidence>
<accession>A0A1I2QFL2</accession>
<evidence type="ECO:0000256" key="14">
    <source>
        <dbReference type="PIRSR" id="PIRSR603373-1"/>
    </source>
</evidence>
<dbReference type="STRING" id="341036.SAMN05660649_01225"/>
<keyword evidence="5 16" id="KW-0410">Iron transport</keyword>
<evidence type="ECO:0000256" key="10">
    <source>
        <dbReference type="ARBA" id="ARBA00023065"/>
    </source>
</evidence>
<feature type="transmembrane region" description="Helical" evidence="16">
    <location>
        <begin position="241"/>
        <end position="263"/>
    </location>
</feature>
<dbReference type="PANTHER" id="PTHR43185:SF1">
    <property type="entry name" value="FE(2+) TRANSPORTER FEOB"/>
    <property type="match status" value="1"/>
</dbReference>
<evidence type="ECO:0000256" key="8">
    <source>
        <dbReference type="ARBA" id="ARBA00022989"/>
    </source>
</evidence>
<feature type="binding site" evidence="14">
    <location>
        <begin position="117"/>
        <end position="120"/>
    </location>
    <ligand>
        <name>GTP</name>
        <dbReference type="ChEBI" id="CHEBI:37565"/>
        <label>1</label>
    </ligand>
</feature>
<dbReference type="PANTHER" id="PTHR43185">
    <property type="entry name" value="FERROUS IRON TRANSPORT PROTEIN B"/>
    <property type="match status" value="1"/>
</dbReference>
<protein>
    <recommendedName>
        <fullName evidence="13 16">Ferrous iron transport protein B</fullName>
    </recommendedName>
</protein>
<evidence type="ECO:0000259" key="17">
    <source>
        <dbReference type="PROSITE" id="PS51711"/>
    </source>
</evidence>
<feature type="transmembrane region" description="Helical" evidence="16">
    <location>
        <begin position="396"/>
        <end position="418"/>
    </location>
</feature>
<keyword evidence="6 16" id="KW-0812">Transmembrane</keyword>
<dbReference type="Proteomes" id="UP000199337">
    <property type="component" value="Unassembled WGS sequence"/>
</dbReference>
<dbReference type="GO" id="GO:0046872">
    <property type="term" value="F:metal ion binding"/>
    <property type="evidence" value="ECO:0007669"/>
    <property type="project" value="UniProtKB-KW"/>
</dbReference>
<proteinExistence type="inferred from homology"/>
<evidence type="ECO:0000256" key="2">
    <source>
        <dbReference type="ARBA" id="ARBA00004651"/>
    </source>
</evidence>
<keyword evidence="15" id="KW-0479">Metal-binding</keyword>
<keyword evidence="4" id="KW-1003">Cell membrane</keyword>
<feature type="binding site" evidence="15">
    <location>
        <position position="32"/>
    </location>
    <ligand>
        <name>Mg(2+)</name>
        <dbReference type="ChEBI" id="CHEBI:18420"/>
        <label>2</label>
    </ligand>
</feature>
<dbReference type="InterPro" id="IPR030389">
    <property type="entry name" value="G_FEOB_dom"/>
</dbReference>
<evidence type="ECO:0000256" key="11">
    <source>
        <dbReference type="ARBA" id="ARBA00023134"/>
    </source>
</evidence>
<feature type="binding site" evidence="14">
    <location>
        <begin position="17"/>
        <end position="24"/>
    </location>
    <ligand>
        <name>GTP</name>
        <dbReference type="ChEBI" id="CHEBI:37565"/>
        <label>1</label>
    </ligand>
</feature>
<feature type="transmembrane region" description="Helical" evidence="16">
    <location>
        <begin position="361"/>
        <end position="384"/>
    </location>
</feature>
<dbReference type="InterPro" id="IPR050860">
    <property type="entry name" value="FeoB_GTPase"/>
</dbReference>
<dbReference type="GO" id="GO:0005886">
    <property type="term" value="C:plasma membrane"/>
    <property type="evidence" value="ECO:0007669"/>
    <property type="project" value="UniProtKB-SubCell"/>
</dbReference>
<keyword evidence="12 16" id="KW-0472">Membrane</keyword>
<dbReference type="OrthoDB" id="9809127at2"/>
<dbReference type="AlphaFoldDB" id="A0A1I2QFL2"/>
<feature type="transmembrane region" description="Helical" evidence="16">
    <location>
        <begin position="485"/>
        <end position="505"/>
    </location>
</feature>
<keyword evidence="10" id="KW-0406">Ion transport</keyword>
<keyword evidence="11 14" id="KW-0342">GTP-binding</keyword>
<dbReference type="InterPro" id="IPR011642">
    <property type="entry name" value="Gate_dom"/>
</dbReference>
<dbReference type="SUPFAM" id="SSF52540">
    <property type="entry name" value="P-loop containing nucleoside triphosphate hydrolases"/>
    <property type="match status" value="1"/>
</dbReference>
<evidence type="ECO:0000256" key="4">
    <source>
        <dbReference type="ARBA" id="ARBA00022475"/>
    </source>
</evidence>
<feature type="binding site" evidence="15">
    <location>
        <position position="31"/>
    </location>
    <ligand>
        <name>Mg(2+)</name>
        <dbReference type="ChEBI" id="CHEBI:18420"/>
        <label>2</label>
    </ligand>
</feature>
<evidence type="ECO:0000256" key="13">
    <source>
        <dbReference type="NCBIfam" id="TIGR00437"/>
    </source>
</evidence>
<evidence type="ECO:0000313" key="18">
    <source>
        <dbReference type="EMBL" id="SFG27355.1"/>
    </source>
</evidence>
<evidence type="ECO:0000313" key="19">
    <source>
        <dbReference type="Proteomes" id="UP000199337"/>
    </source>
</evidence>
<dbReference type="GO" id="GO:0015093">
    <property type="term" value="F:ferrous iron transmembrane transporter activity"/>
    <property type="evidence" value="ECO:0007669"/>
    <property type="project" value="UniProtKB-UniRule"/>
</dbReference>
<dbReference type="Gene3D" id="3.40.50.300">
    <property type="entry name" value="P-loop containing nucleotide triphosphate hydrolases"/>
    <property type="match status" value="1"/>
</dbReference>
<evidence type="ECO:0000256" key="5">
    <source>
        <dbReference type="ARBA" id="ARBA00022496"/>
    </source>
</evidence>
<feature type="transmembrane region" description="Helical" evidence="16">
    <location>
        <begin position="555"/>
        <end position="575"/>
    </location>
</feature>
<name>A0A1I2QFL2_9FIRM</name>